<dbReference type="Gene3D" id="3.40.50.150">
    <property type="entry name" value="Vaccinia Virus protein VP39"/>
    <property type="match status" value="1"/>
</dbReference>
<sequence length="296" mass="32832">MDPRKGDIAKQYGPAEHMTGPFGRRLLEQCGLDRADGSTDIVLLDNATGTGLVLLHLYDLLPPAAQARLQVVAGDIQPSMLTAVQERVEKNGWTSTRVQAVDAMKMDRPSDHFTHVISSFALVVFPDPRAALSEIRRVLRPHGLAGFTIWKSVGWFDVARTAVERIPGAPRFPTFQEFSASSAKAASPGAVRADCDQWIFPAFFEARIREAGFEDVRTVVRENRTRYEDAEACVRVFAPLMNFSLASMWSAEERERVEGQFRTALLEVVKERFGEGEVGLDWEAYCVSATVPATKS</sequence>
<feature type="domain" description="Methyltransferase" evidence="1">
    <location>
        <begin position="44"/>
        <end position="143"/>
    </location>
</feature>
<dbReference type="STRING" id="1077348.A0A2G8RXZ8"/>
<dbReference type="CDD" id="cd02440">
    <property type="entry name" value="AdoMet_MTases"/>
    <property type="match status" value="1"/>
</dbReference>
<gene>
    <name evidence="2" type="ORF">GSI_12139</name>
</gene>
<name>A0A2G8RXZ8_9APHY</name>
<dbReference type="OrthoDB" id="3355826at2759"/>
<proteinExistence type="predicted"/>
<dbReference type="SUPFAM" id="SSF53335">
    <property type="entry name" value="S-adenosyl-L-methionine-dependent methyltransferases"/>
    <property type="match status" value="1"/>
</dbReference>
<dbReference type="EMBL" id="AYKW01000045">
    <property type="protein sequence ID" value="PIL26382.1"/>
    <property type="molecule type" value="Genomic_DNA"/>
</dbReference>
<dbReference type="Pfam" id="PF13649">
    <property type="entry name" value="Methyltransf_25"/>
    <property type="match status" value="1"/>
</dbReference>
<protein>
    <recommendedName>
        <fullName evidence="1">Methyltransferase domain-containing protein</fullName>
    </recommendedName>
</protein>
<dbReference type="PANTHER" id="PTHR43591">
    <property type="entry name" value="METHYLTRANSFERASE"/>
    <property type="match status" value="1"/>
</dbReference>
<accession>A0A2G8RXZ8</accession>
<evidence type="ECO:0000259" key="1">
    <source>
        <dbReference type="Pfam" id="PF13649"/>
    </source>
</evidence>
<dbReference type="Proteomes" id="UP000230002">
    <property type="component" value="Unassembled WGS sequence"/>
</dbReference>
<dbReference type="AlphaFoldDB" id="A0A2G8RXZ8"/>
<reference evidence="2 3" key="1">
    <citation type="journal article" date="2015" name="Sci. Rep.">
        <title>Chromosome-level genome map provides insights into diverse defense mechanisms in the medicinal fungus Ganoderma sinense.</title>
        <authorList>
            <person name="Zhu Y."/>
            <person name="Xu J."/>
            <person name="Sun C."/>
            <person name="Zhou S."/>
            <person name="Xu H."/>
            <person name="Nelson D.R."/>
            <person name="Qian J."/>
            <person name="Song J."/>
            <person name="Luo H."/>
            <person name="Xiang L."/>
            <person name="Li Y."/>
            <person name="Xu Z."/>
            <person name="Ji A."/>
            <person name="Wang L."/>
            <person name="Lu S."/>
            <person name="Hayward A."/>
            <person name="Sun W."/>
            <person name="Li X."/>
            <person name="Schwartz D.C."/>
            <person name="Wang Y."/>
            <person name="Chen S."/>
        </authorList>
    </citation>
    <scope>NUCLEOTIDE SEQUENCE [LARGE SCALE GENOMIC DNA]</scope>
    <source>
        <strain evidence="2 3">ZZ0214-1</strain>
    </source>
</reference>
<organism evidence="2 3">
    <name type="scientific">Ganoderma sinense ZZ0214-1</name>
    <dbReference type="NCBI Taxonomy" id="1077348"/>
    <lineage>
        <taxon>Eukaryota</taxon>
        <taxon>Fungi</taxon>
        <taxon>Dikarya</taxon>
        <taxon>Basidiomycota</taxon>
        <taxon>Agaricomycotina</taxon>
        <taxon>Agaricomycetes</taxon>
        <taxon>Polyporales</taxon>
        <taxon>Polyporaceae</taxon>
        <taxon>Ganoderma</taxon>
    </lineage>
</organism>
<dbReference type="InterPro" id="IPR029063">
    <property type="entry name" value="SAM-dependent_MTases_sf"/>
</dbReference>
<evidence type="ECO:0000313" key="2">
    <source>
        <dbReference type="EMBL" id="PIL26382.1"/>
    </source>
</evidence>
<evidence type="ECO:0000313" key="3">
    <source>
        <dbReference type="Proteomes" id="UP000230002"/>
    </source>
</evidence>
<dbReference type="InterPro" id="IPR041698">
    <property type="entry name" value="Methyltransf_25"/>
</dbReference>
<comment type="caution">
    <text evidence="2">The sequence shown here is derived from an EMBL/GenBank/DDBJ whole genome shotgun (WGS) entry which is preliminary data.</text>
</comment>
<keyword evidence="3" id="KW-1185">Reference proteome</keyword>